<dbReference type="GeneID" id="99684166"/>
<feature type="compositionally biased region" description="Acidic residues" evidence="2">
    <location>
        <begin position="174"/>
        <end position="187"/>
    </location>
</feature>
<dbReference type="RefSeq" id="WP_132645291.1">
    <property type="nucleotide sequence ID" value="NZ_CP181386.1"/>
</dbReference>
<dbReference type="AlphaFoldDB" id="A0A4R2MBC9"/>
<evidence type="ECO:0000313" key="5">
    <source>
        <dbReference type="Proteomes" id="UP000295106"/>
    </source>
</evidence>
<dbReference type="CDD" id="cd04182">
    <property type="entry name" value="GT_2_like_f"/>
    <property type="match status" value="1"/>
</dbReference>
<dbReference type="OrthoDB" id="5298793at2"/>
<reference evidence="4 5" key="1">
    <citation type="submission" date="2019-03" db="EMBL/GenBank/DDBJ databases">
        <title>Genomic Encyclopedia of Type Strains, Phase IV (KMG-IV): sequencing the most valuable type-strain genomes for metagenomic binning, comparative biology and taxonomic classification.</title>
        <authorList>
            <person name="Goeker M."/>
        </authorList>
    </citation>
    <scope>NUCLEOTIDE SEQUENCE [LARGE SCALE GENOMIC DNA]</scope>
    <source>
        <strain evidence="4 5">DSM 1709</strain>
    </source>
</reference>
<gene>
    <name evidence="4" type="ORF">EV684_10375</name>
</gene>
<keyword evidence="1" id="KW-0460">Magnesium</keyword>
<comment type="caution">
    <text evidence="4">The sequence shown here is derived from an EMBL/GenBank/DDBJ whole genome shotgun (WGS) entry which is preliminary data.</text>
</comment>
<name>A0A4R2MBC9_RUBGE</name>
<accession>A0A4R2MBC9</accession>
<dbReference type="InterPro" id="IPR025877">
    <property type="entry name" value="MobA-like_NTP_Trfase"/>
</dbReference>
<dbReference type="Gene3D" id="3.90.550.10">
    <property type="entry name" value="Spore Coat Polysaccharide Biosynthesis Protein SpsA, Chain A"/>
    <property type="match status" value="1"/>
</dbReference>
<dbReference type="SUPFAM" id="SSF53448">
    <property type="entry name" value="Nucleotide-diphospho-sugar transferases"/>
    <property type="match status" value="1"/>
</dbReference>
<dbReference type="PANTHER" id="PTHR43777:SF1">
    <property type="entry name" value="MOLYBDENUM COFACTOR CYTIDYLYLTRANSFERASE"/>
    <property type="match status" value="1"/>
</dbReference>
<dbReference type="GO" id="GO:0016779">
    <property type="term" value="F:nucleotidyltransferase activity"/>
    <property type="evidence" value="ECO:0007669"/>
    <property type="project" value="UniProtKB-KW"/>
</dbReference>
<sequence>MNTSPTIVVLAAGQGRRFHPARHELEQPLAGSTVLGTTVGHARQTGLRVLVVTTERLVPLVLPQLNLRDLLVLDEANAQRGAGHSIAAGVRDSPDSAGWLVLPGDMPMVRPQTMAAVARSVALHAVAFAQHGGRRGHPVGFAAELYSELASLRGDDGARRLLARYPAVGVEVEDPGVLADDDTDDDLDSLRRPTRRAAAG</sequence>
<dbReference type="PANTHER" id="PTHR43777">
    <property type="entry name" value="MOLYBDENUM COFACTOR CYTIDYLYLTRANSFERASE"/>
    <property type="match status" value="1"/>
</dbReference>
<dbReference type="InterPro" id="IPR029044">
    <property type="entry name" value="Nucleotide-diphossugar_trans"/>
</dbReference>
<dbReference type="Pfam" id="PF12804">
    <property type="entry name" value="NTP_transf_3"/>
    <property type="match status" value="1"/>
</dbReference>
<evidence type="ECO:0000256" key="2">
    <source>
        <dbReference type="SAM" id="MobiDB-lite"/>
    </source>
</evidence>
<evidence type="ECO:0000259" key="3">
    <source>
        <dbReference type="Pfam" id="PF12804"/>
    </source>
</evidence>
<feature type="domain" description="MobA-like NTP transferase" evidence="3">
    <location>
        <begin position="8"/>
        <end position="166"/>
    </location>
</feature>
<feature type="region of interest" description="Disordered" evidence="2">
    <location>
        <begin position="174"/>
        <end position="200"/>
    </location>
</feature>
<proteinExistence type="predicted"/>
<evidence type="ECO:0000313" key="4">
    <source>
        <dbReference type="EMBL" id="TCP03830.1"/>
    </source>
</evidence>
<dbReference type="Proteomes" id="UP000295106">
    <property type="component" value="Unassembled WGS sequence"/>
</dbReference>
<organism evidence="4 5">
    <name type="scientific">Rubrivivax gelatinosus</name>
    <name type="common">Rhodocyclus gelatinosus</name>
    <name type="synonym">Rhodopseudomonas gelatinosa</name>
    <dbReference type="NCBI Taxonomy" id="28068"/>
    <lineage>
        <taxon>Bacteria</taxon>
        <taxon>Pseudomonadati</taxon>
        <taxon>Pseudomonadota</taxon>
        <taxon>Betaproteobacteria</taxon>
        <taxon>Burkholderiales</taxon>
        <taxon>Sphaerotilaceae</taxon>
        <taxon>Rubrivivax</taxon>
    </lineage>
</organism>
<keyword evidence="4" id="KW-0808">Transferase</keyword>
<protein>
    <submittedName>
        <fullName evidence="4">Molybdenum cofactor cytidylyltransferase</fullName>
    </submittedName>
</protein>
<evidence type="ECO:0000256" key="1">
    <source>
        <dbReference type="ARBA" id="ARBA00022842"/>
    </source>
</evidence>
<keyword evidence="4" id="KW-0548">Nucleotidyltransferase</keyword>
<dbReference type="EMBL" id="SLXD01000003">
    <property type="protein sequence ID" value="TCP03830.1"/>
    <property type="molecule type" value="Genomic_DNA"/>
</dbReference>